<dbReference type="STRING" id="583345.Mmol_1829"/>
<name>C6WXT4_METML</name>
<keyword evidence="8 10" id="KW-0414">Isoprene biosynthesis</keyword>
<dbReference type="SUPFAM" id="SSF55060">
    <property type="entry name" value="GHMP Kinase, C-terminal domain"/>
    <property type="match status" value="1"/>
</dbReference>
<proteinExistence type="inferred from homology"/>
<dbReference type="RefSeq" id="WP_015832768.1">
    <property type="nucleotide sequence ID" value="NC_012968.1"/>
</dbReference>
<dbReference type="GO" id="GO:0016114">
    <property type="term" value="P:terpenoid biosynthetic process"/>
    <property type="evidence" value="ECO:0007669"/>
    <property type="project" value="UniProtKB-UniRule"/>
</dbReference>
<feature type="active site" evidence="10">
    <location>
        <position position="12"/>
    </location>
</feature>
<evidence type="ECO:0000259" key="12">
    <source>
        <dbReference type="Pfam" id="PF08544"/>
    </source>
</evidence>
<evidence type="ECO:0000256" key="7">
    <source>
        <dbReference type="ARBA" id="ARBA00022840"/>
    </source>
</evidence>
<evidence type="ECO:0000313" key="14">
    <source>
        <dbReference type="Proteomes" id="UP000002742"/>
    </source>
</evidence>
<dbReference type="PIRSF" id="PIRSF010376">
    <property type="entry name" value="IspE"/>
    <property type="match status" value="1"/>
</dbReference>
<evidence type="ECO:0000256" key="5">
    <source>
        <dbReference type="ARBA" id="ARBA00022741"/>
    </source>
</evidence>
<dbReference type="Pfam" id="PF08544">
    <property type="entry name" value="GHMP_kinases_C"/>
    <property type="match status" value="1"/>
</dbReference>
<feature type="active site" evidence="10">
    <location>
        <position position="137"/>
    </location>
</feature>
<gene>
    <name evidence="10" type="primary">ispE</name>
    <name evidence="13" type="ordered locus">Mmol_1829</name>
</gene>
<keyword evidence="6 10" id="KW-0418">Kinase</keyword>
<dbReference type="HAMAP" id="MF_00061">
    <property type="entry name" value="IspE"/>
    <property type="match status" value="1"/>
</dbReference>
<dbReference type="EC" id="2.7.1.148" evidence="2 10"/>
<dbReference type="InterPro" id="IPR006204">
    <property type="entry name" value="GHMP_kinase_N_dom"/>
</dbReference>
<dbReference type="InterPro" id="IPR020568">
    <property type="entry name" value="Ribosomal_Su5_D2-typ_SF"/>
</dbReference>
<dbReference type="PANTHER" id="PTHR43527:SF2">
    <property type="entry name" value="4-DIPHOSPHOCYTIDYL-2-C-METHYL-D-ERYTHRITOL KINASE, CHLOROPLASTIC"/>
    <property type="match status" value="1"/>
</dbReference>
<feature type="domain" description="GHMP kinase N-terminal" evidence="11">
    <location>
        <begin position="68"/>
        <end position="144"/>
    </location>
</feature>
<dbReference type="Pfam" id="PF00288">
    <property type="entry name" value="GHMP_kinases_N"/>
    <property type="match status" value="1"/>
</dbReference>
<feature type="binding site" evidence="10">
    <location>
        <begin position="95"/>
        <end position="105"/>
    </location>
    <ligand>
        <name>ATP</name>
        <dbReference type="ChEBI" id="CHEBI:30616"/>
    </ligand>
</feature>
<evidence type="ECO:0000256" key="4">
    <source>
        <dbReference type="ARBA" id="ARBA00022679"/>
    </source>
</evidence>
<dbReference type="Gene3D" id="3.30.70.890">
    <property type="entry name" value="GHMP kinase, C-terminal domain"/>
    <property type="match status" value="1"/>
</dbReference>
<accession>C6WXT4</accession>
<dbReference type="GO" id="GO:0005524">
    <property type="term" value="F:ATP binding"/>
    <property type="evidence" value="ECO:0007669"/>
    <property type="project" value="UniProtKB-UniRule"/>
</dbReference>
<evidence type="ECO:0000259" key="11">
    <source>
        <dbReference type="Pfam" id="PF00288"/>
    </source>
</evidence>
<organism evidence="13 14">
    <name type="scientific">Methylotenera mobilis (strain JLW8 / ATCC BAA-1282 / DSM 17540)</name>
    <dbReference type="NCBI Taxonomy" id="583345"/>
    <lineage>
        <taxon>Bacteria</taxon>
        <taxon>Pseudomonadati</taxon>
        <taxon>Pseudomonadota</taxon>
        <taxon>Betaproteobacteria</taxon>
        <taxon>Nitrosomonadales</taxon>
        <taxon>Methylophilaceae</taxon>
        <taxon>Methylotenera</taxon>
    </lineage>
</organism>
<dbReference type="InterPro" id="IPR004424">
    <property type="entry name" value="IspE"/>
</dbReference>
<dbReference type="Gene3D" id="3.30.230.10">
    <property type="match status" value="1"/>
</dbReference>
<dbReference type="UniPathway" id="UPA00056">
    <property type="reaction ID" value="UER00094"/>
</dbReference>
<reference evidence="13 14" key="2">
    <citation type="journal article" date="2011" name="J. Bacteriol.">
        <title>Genomes of three methylotrophs from a single niche uncover genetic and metabolic divergence of Methylophilaceae.</title>
        <authorList>
            <person name="Lapidus A."/>
            <person name="Clum A."/>
            <person name="Labutti K."/>
            <person name="Kaluzhnaya M.G."/>
            <person name="Lim S."/>
            <person name="Beck D.A."/>
            <person name="Glavina Del Rio T."/>
            <person name="Nolan M."/>
            <person name="Mavromatis K."/>
            <person name="Huntemann M."/>
            <person name="Lucas S."/>
            <person name="Lidstrom M.E."/>
            <person name="Ivanova N."/>
            <person name="Chistoserdova L."/>
        </authorList>
    </citation>
    <scope>NUCLEOTIDE SEQUENCE [LARGE SCALE GENOMIC DNA]</scope>
    <source>
        <strain evidence="14">JLW8 / ATCC BAA-1282 / DSM 17540</strain>
    </source>
</reference>
<evidence type="ECO:0000256" key="3">
    <source>
        <dbReference type="ARBA" id="ARBA00017473"/>
    </source>
</evidence>
<protein>
    <recommendedName>
        <fullName evidence="3 10">4-diphosphocytidyl-2-C-methyl-D-erythritol kinase</fullName>
        <shortName evidence="10">CMK</shortName>
        <ecNumber evidence="2 10">2.7.1.148</ecNumber>
    </recommendedName>
    <alternativeName>
        <fullName evidence="9 10">4-(cytidine-5'-diphospho)-2-C-methyl-D-erythritol kinase</fullName>
    </alternativeName>
</protein>
<dbReference type="InterPro" id="IPR013750">
    <property type="entry name" value="GHMP_kinase_C_dom"/>
</dbReference>
<dbReference type="InterPro" id="IPR036554">
    <property type="entry name" value="GHMP_kinase_C_sf"/>
</dbReference>
<dbReference type="AlphaFoldDB" id="C6WXT4"/>
<evidence type="ECO:0000256" key="9">
    <source>
        <dbReference type="ARBA" id="ARBA00032554"/>
    </source>
</evidence>
<dbReference type="SUPFAM" id="SSF54211">
    <property type="entry name" value="Ribosomal protein S5 domain 2-like"/>
    <property type="match status" value="1"/>
</dbReference>
<feature type="domain" description="GHMP kinase C-terminal" evidence="12">
    <location>
        <begin position="210"/>
        <end position="271"/>
    </location>
</feature>
<dbReference type="KEGG" id="mmb:Mmol_1829"/>
<dbReference type="GO" id="GO:0019288">
    <property type="term" value="P:isopentenyl diphosphate biosynthetic process, methylerythritol 4-phosphate pathway"/>
    <property type="evidence" value="ECO:0007669"/>
    <property type="project" value="UniProtKB-UniRule"/>
</dbReference>
<reference evidence="14" key="1">
    <citation type="submission" date="2009-07" db="EMBL/GenBank/DDBJ databases">
        <title>Complete sequence of Methylotenera mobilis JLW8.</title>
        <authorList>
            <consortium name="US DOE Joint Genome Institute"/>
            <person name="Lucas S."/>
            <person name="Copeland A."/>
            <person name="Lapidus A."/>
            <person name="Glavina del Rio T."/>
            <person name="Tice H."/>
            <person name="Bruce D."/>
            <person name="Goodwin L."/>
            <person name="Pitluck S."/>
            <person name="LaButti K.M."/>
            <person name="Clum A."/>
            <person name="Larimer F."/>
            <person name="Land M."/>
            <person name="Hauser L."/>
            <person name="Kyrpides N."/>
            <person name="Mikhailova N."/>
            <person name="Kayluzhnaya M."/>
            <person name="Chistoserdova L."/>
        </authorList>
    </citation>
    <scope>NUCLEOTIDE SEQUENCE [LARGE SCALE GENOMIC DNA]</scope>
    <source>
        <strain evidence="14">JLW8 / ATCC BAA-1282 / DSM 17540</strain>
    </source>
</reference>
<evidence type="ECO:0000256" key="10">
    <source>
        <dbReference type="HAMAP-Rule" id="MF_00061"/>
    </source>
</evidence>
<dbReference type="EMBL" id="CP001672">
    <property type="protein sequence ID" value="ACT48733.1"/>
    <property type="molecule type" value="Genomic_DNA"/>
</dbReference>
<evidence type="ECO:0000256" key="8">
    <source>
        <dbReference type="ARBA" id="ARBA00023229"/>
    </source>
</evidence>
<dbReference type="GO" id="GO:0050515">
    <property type="term" value="F:4-(cytidine 5'-diphospho)-2-C-methyl-D-erythritol kinase activity"/>
    <property type="evidence" value="ECO:0007669"/>
    <property type="project" value="UniProtKB-UniRule"/>
</dbReference>
<dbReference type="NCBIfam" id="TIGR00154">
    <property type="entry name" value="ispE"/>
    <property type="match status" value="1"/>
</dbReference>
<dbReference type="PANTHER" id="PTHR43527">
    <property type="entry name" value="4-DIPHOSPHOCYTIDYL-2-C-METHYL-D-ERYTHRITOL KINASE, CHLOROPLASTIC"/>
    <property type="match status" value="1"/>
</dbReference>
<dbReference type="InterPro" id="IPR014721">
    <property type="entry name" value="Ribsml_uS5_D2-typ_fold_subgr"/>
</dbReference>
<keyword evidence="14" id="KW-1185">Reference proteome</keyword>
<comment type="similarity">
    <text evidence="1 10">Belongs to the GHMP kinase family. IspE subfamily.</text>
</comment>
<evidence type="ECO:0000256" key="2">
    <source>
        <dbReference type="ARBA" id="ARBA00012052"/>
    </source>
</evidence>
<comment type="pathway">
    <text evidence="10">Isoprenoid biosynthesis; isopentenyl diphosphate biosynthesis via DXP pathway; isopentenyl diphosphate from 1-deoxy-D-xylulose 5-phosphate: step 3/6.</text>
</comment>
<dbReference type="HOGENOM" id="CLU_053057_3_0_4"/>
<keyword evidence="5 10" id="KW-0547">Nucleotide-binding</keyword>
<keyword evidence="7 10" id="KW-0067">ATP-binding</keyword>
<dbReference type="OrthoDB" id="9809438at2"/>
<sequence length="292" mass="32027">MHDFEAFLAPAKINLFLHIVGQRSDGYHLLQTAFRLLDYYDTIHIKTTNTGIIKRVNDVAGVPEAQDLCVRAALLLQKHTGCQLGAEILVDKKIPMGGGLGGGSSDAATVLLSLNQRWQLNLPREELLTLGLQLGADVPFFIYGSNAWAEGVGEQLQALTLHDAYYVVLTPNVHVSTAQIFANKQLTKDTIPKTIAAFSGIAQLSTENSAGKNIHDEFINQLEKVVCSIYPEVKASLDWLKQFGDARMSGSGASVFLEVNDAETANRIYQQKPKEYFGFVAKGLNQHPLLCK</sequence>
<evidence type="ECO:0000256" key="1">
    <source>
        <dbReference type="ARBA" id="ARBA00009684"/>
    </source>
</evidence>
<dbReference type="eggNOG" id="COG1947">
    <property type="taxonomic scope" value="Bacteria"/>
</dbReference>
<comment type="catalytic activity">
    <reaction evidence="10">
        <text>4-CDP-2-C-methyl-D-erythritol + ATP = 4-CDP-2-C-methyl-D-erythritol 2-phosphate + ADP + H(+)</text>
        <dbReference type="Rhea" id="RHEA:18437"/>
        <dbReference type="ChEBI" id="CHEBI:15378"/>
        <dbReference type="ChEBI" id="CHEBI:30616"/>
        <dbReference type="ChEBI" id="CHEBI:57823"/>
        <dbReference type="ChEBI" id="CHEBI:57919"/>
        <dbReference type="ChEBI" id="CHEBI:456216"/>
        <dbReference type="EC" id="2.7.1.148"/>
    </reaction>
</comment>
<dbReference type="Proteomes" id="UP000002742">
    <property type="component" value="Chromosome"/>
</dbReference>
<evidence type="ECO:0000256" key="6">
    <source>
        <dbReference type="ARBA" id="ARBA00022777"/>
    </source>
</evidence>
<keyword evidence="4 10" id="KW-0808">Transferase</keyword>
<evidence type="ECO:0000313" key="13">
    <source>
        <dbReference type="EMBL" id="ACT48733.1"/>
    </source>
</evidence>
<comment type="function">
    <text evidence="10">Catalyzes the phosphorylation of the position 2 hydroxy group of 4-diphosphocytidyl-2C-methyl-D-erythritol.</text>
</comment>